<dbReference type="AlphaFoldDB" id="A0A8R7TFM8"/>
<feature type="region of interest" description="Disordered" evidence="1">
    <location>
        <begin position="1"/>
        <end position="47"/>
    </location>
</feature>
<name>A0A8R7TFM8_TRIUA</name>
<sequence>MPESMSGSGSSSSLSNLLPRQRAVLDHSTSTSIFHPHQQSQSQSAPKSLLAFPRILGSRDWKGVGKIKDDNLAGQAWGARLRA</sequence>
<feature type="compositionally biased region" description="Low complexity" evidence="1">
    <location>
        <begin position="1"/>
        <end position="18"/>
    </location>
</feature>
<dbReference type="Proteomes" id="UP000015106">
    <property type="component" value="Chromosome 2"/>
</dbReference>
<dbReference type="EnsemblPlants" id="TuG1812G0200002241.01.T03">
    <property type="protein sequence ID" value="TuG1812G0200002241.01.T03"/>
    <property type="gene ID" value="TuG1812G0200002241.01"/>
</dbReference>
<organism evidence="2 3">
    <name type="scientific">Triticum urartu</name>
    <name type="common">Red wild einkorn</name>
    <name type="synonym">Crithodium urartu</name>
    <dbReference type="NCBI Taxonomy" id="4572"/>
    <lineage>
        <taxon>Eukaryota</taxon>
        <taxon>Viridiplantae</taxon>
        <taxon>Streptophyta</taxon>
        <taxon>Embryophyta</taxon>
        <taxon>Tracheophyta</taxon>
        <taxon>Spermatophyta</taxon>
        <taxon>Magnoliopsida</taxon>
        <taxon>Liliopsida</taxon>
        <taxon>Poales</taxon>
        <taxon>Poaceae</taxon>
        <taxon>BOP clade</taxon>
        <taxon>Pooideae</taxon>
        <taxon>Triticodae</taxon>
        <taxon>Triticeae</taxon>
        <taxon>Triticinae</taxon>
        <taxon>Triticum</taxon>
    </lineage>
</organism>
<reference evidence="3" key="1">
    <citation type="journal article" date="2013" name="Nature">
        <title>Draft genome of the wheat A-genome progenitor Triticum urartu.</title>
        <authorList>
            <person name="Ling H.Q."/>
            <person name="Zhao S."/>
            <person name="Liu D."/>
            <person name="Wang J."/>
            <person name="Sun H."/>
            <person name="Zhang C."/>
            <person name="Fan H."/>
            <person name="Li D."/>
            <person name="Dong L."/>
            <person name="Tao Y."/>
            <person name="Gao C."/>
            <person name="Wu H."/>
            <person name="Li Y."/>
            <person name="Cui Y."/>
            <person name="Guo X."/>
            <person name="Zheng S."/>
            <person name="Wang B."/>
            <person name="Yu K."/>
            <person name="Liang Q."/>
            <person name="Yang W."/>
            <person name="Lou X."/>
            <person name="Chen J."/>
            <person name="Feng M."/>
            <person name="Jian J."/>
            <person name="Zhang X."/>
            <person name="Luo G."/>
            <person name="Jiang Y."/>
            <person name="Liu J."/>
            <person name="Wang Z."/>
            <person name="Sha Y."/>
            <person name="Zhang B."/>
            <person name="Wu H."/>
            <person name="Tang D."/>
            <person name="Shen Q."/>
            <person name="Xue P."/>
            <person name="Zou S."/>
            <person name="Wang X."/>
            <person name="Liu X."/>
            <person name="Wang F."/>
            <person name="Yang Y."/>
            <person name="An X."/>
            <person name="Dong Z."/>
            <person name="Zhang K."/>
            <person name="Zhang X."/>
            <person name="Luo M.C."/>
            <person name="Dvorak J."/>
            <person name="Tong Y."/>
            <person name="Wang J."/>
            <person name="Yang H."/>
            <person name="Li Z."/>
            <person name="Wang D."/>
            <person name="Zhang A."/>
            <person name="Wang J."/>
        </authorList>
    </citation>
    <scope>NUCLEOTIDE SEQUENCE</scope>
    <source>
        <strain evidence="3">cv. G1812</strain>
    </source>
</reference>
<dbReference type="EnsemblPlants" id="TuG1812G0200002241.01.T04">
    <property type="protein sequence ID" value="TuG1812G0200002241.01.T04"/>
    <property type="gene ID" value="TuG1812G0200002241.01"/>
</dbReference>
<evidence type="ECO:0000313" key="2">
    <source>
        <dbReference type="EnsemblPlants" id="TuG1812G0200002241.01.T04"/>
    </source>
</evidence>
<proteinExistence type="predicted"/>
<reference evidence="2" key="2">
    <citation type="submission" date="2018-03" db="EMBL/GenBank/DDBJ databases">
        <title>The Triticum urartu genome reveals the dynamic nature of wheat genome evolution.</title>
        <authorList>
            <person name="Ling H."/>
            <person name="Ma B."/>
            <person name="Shi X."/>
            <person name="Liu H."/>
            <person name="Dong L."/>
            <person name="Sun H."/>
            <person name="Cao Y."/>
            <person name="Gao Q."/>
            <person name="Zheng S."/>
            <person name="Li Y."/>
            <person name="Yu Y."/>
            <person name="Du H."/>
            <person name="Qi M."/>
            <person name="Li Y."/>
            <person name="Yu H."/>
            <person name="Cui Y."/>
            <person name="Wang N."/>
            <person name="Chen C."/>
            <person name="Wu H."/>
            <person name="Zhao Y."/>
            <person name="Zhang J."/>
            <person name="Li Y."/>
            <person name="Zhou W."/>
            <person name="Zhang B."/>
            <person name="Hu W."/>
            <person name="Eijk M."/>
            <person name="Tang J."/>
            <person name="Witsenboer H."/>
            <person name="Zhao S."/>
            <person name="Li Z."/>
            <person name="Zhang A."/>
            <person name="Wang D."/>
            <person name="Liang C."/>
        </authorList>
    </citation>
    <scope>NUCLEOTIDE SEQUENCE [LARGE SCALE GENOMIC DNA]</scope>
    <source>
        <strain evidence="2">cv. G1812</strain>
    </source>
</reference>
<dbReference type="Gramene" id="TuG1812G0200002241.01.T03">
    <property type="protein sequence ID" value="TuG1812G0200002241.01.T03"/>
    <property type="gene ID" value="TuG1812G0200002241.01"/>
</dbReference>
<keyword evidence="3" id="KW-1185">Reference proteome</keyword>
<evidence type="ECO:0000256" key="1">
    <source>
        <dbReference type="SAM" id="MobiDB-lite"/>
    </source>
</evidence>
<evidence type="ECO:0000313" key="3">
    <source>
        <dbReference type="Proteomes" id="UP000015106"/>
    </source>
</evidence>
<protein>
    <submittedName>
        <fullName evidence="2">Uncharacterized protein</fullName>
    </submittedName>
</protein>
<reference evidence="2" key="3">
    <citation type="submission" date="2022-06" db="UniProtKB">
        <authorList>
            <consortium name="EnsemblPlants"/>
        </authorList>
    </citation>
    <scope>IDENTIFICATION</scope>
</reference>
<dbReference type="Gramene" id="TuG1812G0200002241.01.T04">
    <property type="protein sequence ID" value="TuG1812G0200002241.01.T04"/>
    <property type="gene ID" value="TuG1812G0200002241.01"/>
</dbReference>
<accession>A0A8R7TFM8</accession>